<keyword evidence="5" id="KW-1185">Reference proteome</keyword>
<evidence type="ECO:0000259" key="3">
    <source>
        <dbReference type="PROSITE" id="PS50222"/>
    </source>
</evidence>
<dbReference type="GO" id="GO:0005509">
    <property type="term" value="F:calcium ion binding"/>
    <property type="evidence" value="ECO:0007669"/>
    <property type="project" value="InterPro"/>
</dbReference>
<keyword evidence="1" id="KW-0106">Calcium</keyword>
<dbReference type="PANTHER" id="PTHR21262">
    <property type="entry name" value="GUANOSINE-3',5'-BIS DIPHOSPHATE 3'-PYROPHOSPHOHYDROLASE"/>
    <property type="match status" value="1"/>
</dbReference>
<name>A0AAW1SAC5_9CHLO</name>
<dbReference type="InterPro" id="IPR007685">
    <property type="entry name" value="RelA_SpoT"/>
</dbReference>
<dbReference type="Pfam" id="PF04607">
    <property type="entry name" value="RelA_SpoT"/>
    <property type="match status" value="1"/>
</dbReference>
<comment type="caution">
    <text evidence="4">The sequence shown here is derived from an EMBL/GenBank/DDBJ whole genome shotgun (WGS) entry which is preliminary data.</text>
</comment>
<feature type="region of interest" description="Disordered" evidence="2">
    <location>
        <begin position="471"/>
        <end position="502"/>
    </location>
</feature>
<dbReference type="Proteomes" id="UP001445335">
    <property type="component" value="Unassembled WGS sequence"/>
</dbReference>
<dbReference type="InterPro" id="IPR002048">
    <property type="entry name" value="EF_hand_dom"/>
</dbReference>
<evidence type="ECO:0000256" key="2">
    <source>
        <dbReference type="SAM" id="MobiDB-lite"/>
    </source>
</evidence>
<dbReference type="InterPro" id="IPR043519">
    <property type="entry name" value="NT_sf"/>
</dbReference>
<dbReference type="PROSITE" id="PS50222">
    <property type="entry name" value="EF_HAND_2"/>
    <property type="match status" value="1"/>
</dbReference>
<feature type="domain" description="EF-hand" evidence="3">
    <location>
        <begin position="506"/>
        <end position="541"/>
    </location>
</feature>
<dbReference type="SUPFAM" id="SSF47473">
    <property type="entry name" value="EF-hand"/>
    <property type="match status" value="1"/>
</dbReference>
<dbReference type="InterPro" id="IPR018247">
    <property type="entry name" value="EF_Hand_1_Ca_BS"/>
</dbReference>
<dbReference type="EMBL" id="JALJOU010000007">
    <property type="protein sequence ID" value="KAK9842544.1"/>
    <property type="molecule type" value="Genomic_DNA"/>
</dbReference>
<dbReference type="PROSITE" id="PS00018">
    <property type="entry name" value="EF_HAND_1"/>
    <property type="match status" value="1"/>
</dbReference>
<dbReference type="InterPro" id="IPR011992">
    <property type="entry name" value="EF-hand-dom_pair"/>
</dbReference>
<dbReference type="PANTHER" id="PTHR21262:SF12">
    <property type="entry name" value="GTP DIPHOSPHOKINASE CRSH, CHLOROPLASTIC-RELATED"/>
    <property type="match status" value="1"/>
</dbReference>
<reference evidence="4 5" key="1">
    <citation type="journal article" date="2024" name="Nat. Commun.">
        <title>Phylogenomics reveals the evolutionary origins of lichenization in chlorophyte algae.</title>
        <authorList>
            <person name="Puginier C."/>
            <person name="Libourel C."/>
            <person name="Otte J."/>
            <person name="Skaloud P."/>
            <person name="Haon M."/>
            <person name="Grisel S."/>
            <person name="Petersen M."/>
            <person name="Berrin J.G."/>
            <person name="Delaux P.M."/>
            <person name="Dal Grande F."/>
            <person name="Keller J."/>
        </authorList>
    </citation>
    <scope>NUCLEOTIDE SEQUENCE [LARGE SCALE GENOMIC DNA]</scope>
    <source>
        <strain evidence="4 5">SAG 245.80</strain>
    </source>
</reference>
<dbReference type="Gene3D" id="1.10.3210.10">
    <property type="entry name" value="Hypothetical protein af1432"/>
    <property type="match status" value="1"/>
</dbReference>
<evidence type="ECO:0000313" key="5">
    <source>
        <dbReference type="Proteomes" id="UP001445335"/>
    </source>
</evidence>
<dbReference type="AlphaFoldDB" id="A0AAW1SAC5"/>
<sequence length="590" mass="61890">MHQCEVQHQLEPLRRQNTGTWDHRSQEDLASSSSEGQKAAGQRVHSEQESQRVLLTVPAGRTIIQFVAAWEHLAPRLPRHAGAGHGAERILGALKLAVALSGPELAPAALAARAALGDGRSPATRALSIASTLADLASQGLPLDADSIAAGIVAEAVQRGRLPLPTVEARLGPTAAGLTADILKVRGLPARADLYDDAQAAALRELCLSFYDARATVVEIAARADALRHMAAAEAWRRQLAALEALQIYAPIGHALGLGLLSSELEDRCFQELFPQSYAQTAAWLQRERTANTDTLARCRAALQAALGVHPALQALAAGCQVAGRTKSLFSTMKKLLRLDDLAAGGRERAGVHDLLALRVVVDPRPDLPPDQAEAACVQACYEVRAVAERLWPPLVARAKDYIAAPKPNGYQSLHVTLRVPGVTAAGATSLELQIRTRSMHEAAESGEAAHTAYKGGLLAGQAARLSDWTQALQPPPGQHDLPCARADGDAAAGSGGLAPTYPVPDGEAAAVELFRHLDTNGDGLVSEMELRVALGDLGAGGHAPAAAQELVGLAAGDSDSGGGARGVSFADWNQFVRRVLEEQVAARAS</sequence>
<organism evidence="4 5">
    <name type="scientific">Elliptochloris bilobata</name>
    <dbReference type="NCBI Taxonomy" id="381761"/>
    <lineage>
        <taxon>Eukaryota</taxon>
        <taxon>Viridiplantae</taxon>
        <taxon>Chlorophyta</taxon>
        <taxon>core chlorophytes</taxon>
        <taxon>Trebouxiophyceae</taxon>
        <taxon>Trebouxiophyceae incertae sedis</taxon>
        <taxon>Elliptochloris clade</taxon>
        <taxon>Elliptochloris</taxon>
    </lineage>
</organism>
<dbReference type="CDD" id="cd05399">
    <property type="entry name" value="NT_Rel-Spo_like"/>
    <property type="match status" value="1"/>
</dbReference>
<dbReference type="Gene3D" id="3.30.460.10">
    <property type="entry name" value="Beta Polymerase, domain 2"/>
    <property type="match status" value="1"/>
</dbReference>
<accession>A0AAW1SAC5</accession>
<dbReference type="GO" id="GO:0015969">
    <property type="term" value="P:guanosine tetraphosphate metabolic process"/>
    <property type="evidence" value="ECO:0007669"/>
    <property type="project" value="InterPro"/>
</dbReference>
<feature type="region of interest" description="Disordered" evidence="2">
    <location>
        <begin position="1"/>
        <end position="51"/>
    </location>
</feature>
<protein>
    <recommendedName>
        <fullName evidence="3">EF-hand domain-containing protein</fullName>
    </recommendedName>
</protein>
<proteinExistence type="predicted"/>
<dbReference type="Pfam" id="PF13328">
    <property type="entry name" value="HD_4"/>
    <property type="match status" value="1"/>
</dbReference>
<evidence type="ECO:0000313" key="4">
    <source>
        <dbReference type="EMBL" id="KAK9842544.1"/>
    </source>
</evidence>
<gene>
    <name evidence="4" type="ORF">WJX81_005255</name>
</gene>
<evidence type="ECO:0000256" key="1">
    <source>
        <dbReference type="ARBA" id="ARBA00022837"/>
    </source>
</evidence>
<dbReference type="SMART" id="SM00954">
    <property type="entry name" value="RelA_SpoT"/>
    <property type="match status" value="1"/>
</dbReference>
<dbReference type="SUPFAM" id="SSF109604">
    <property type="entry name" value="HD-domain/PDEase-like"/>
    <property type="match status" value="1"/>
</dbReference>
<dbReference type="SUPFAM" id="SSF81301">
    <property type="entry name" value="Nucleotidyltransferase"/>
    <property type="match status" value="1"/>
</dbReference>